<keyword evidence="3 6" id="KW-0812">Transmembrane</keyword>
<dbReference type="AlphaFoldDB" id="A0A1H4X9H2"/>
<comment type="subcellular location">
    <subcellularLocation>
        <location evidence="1">Cell membrane</location>
        <topology evidence="1">Multi-pass membrane protein</topology>
    </subcellularLocation>
</comment>
<dbReference type="PANTHER" id="PTHR30485">
    <property type="entry name" value="NI/FE-HYDROGENASE 1 B-TYPE CYTOCHROME SUBUNIT"/>
    <property type="match status" value="1"/>
</dbReference>
<feature type="transmembrane region" description="Helical" evidence="6">
    <location>
        <begin position="21"/>
        <end position="45"/>
    </location>
</feature>
<gene>
    <name evidence="8" type="ORF">SAMN05444164_3424</name>
</gene>
<dbReference type="InterPro" id="IPR051542">
    <property type="entry name" value="Hydrogenase_cytochrome"/>
</dbReference>
<feature type="transmembrane region" description="Helical" evidence="6">
    <location>
        <begin position="192"/>
        <end position="213"/>
    </location>
</feature>
<evidence type="ECO:0000256" key="4">
    <source>
        <dbReference type="ARBA" id="ARBA00022989"/>
    </source>
</evidence>
<feature type="transmembrane region" description="Helical" evidence="6">
    <location>
        <begin position="124"/>
        <end position="142"/>
    </location>
</feature>
<dbReference type="GO" id="GO:0022904">
    <property type="term" value="P:respiratory electron transport chain"/>
    <property type="evidence" value="ECO:0007669"/>
    <property type="project" value="InterPro"/>
</dbReference>
<evidence type="ECO:0000256" key="2">
    <source>
        <dbReference type="ARBA" id="ARBA00022475"/>
    </source>
</evidence>
<dbReference type="RefSeq" id="WP_092126056.1">
    <property type="nucleotide sequence ID" value="NZ_FNTH01000001.1"/>
</dbReference>
<dbReference type="InterPro" id="IPR016174">
    <property type="entry name" value="Di-haem_cyt_TM"/>
</dbReference>
<keyword evidence="5 6" id="KW-0472">Membrane</keyword>
<feature type="transmembrane region" description="Helical" evidence="6">
    <location>
        <begin position="233"/>
        <end position="255"/>
    </location>
</feature>
<reference evidence="8 9" key="1">
    <citation type="submission" date="2016-10" db="EMBL/GenBank/DDBJ databases">
        <authorList>
            <person name="de Groot N.N."/>
        </authorList>
    </citation>
    <scope>NUCLEOTIDE SEQUENCE [LARGE SCALE GENOMIC DNA]</scope>
    <source>
        <strain evidence="8 9">MT12</strain>
    </source>
</reference>
<protein>
    <submittedName>
        <fullName evidence="8">Thiosulfate reductase cytochrome b subunit</fullName>
    </submittedName>
</protein>
<dbReference type="Gene3D" id="1.20.950.20">
    <property type="entry name" value="Transmembrane di-heme cytochromes, Chain C"/>
    <property type="match status" value="1"/>
</dbReference>
<feature type="domain" description="Cytochrome b561 bacterial/Ni-hydrogenase" evidence="7">
    <location>
        <begin position="18"/>
        <end position="268"/>
    </location>
</feature>
<keyword evidence="4 6" id="KW-1133">Transmembrane helix</keyword>
<evidence type="ECO:0000256" key="1">
    <source>
        <dbReference type="ARBA" id="ARBA00004651"/>
    </source>
</evidence>
<proteinExistence type="predicted"/>
<evidence type="ECO:0000313" key="9">
    <source>
        <dbReference type="Proteomes" id="UP000198992"/>
    </source>
</evidence>
<dbReference type="Pfam" id="PF01292">
    <property type="entry name" value="Ni_hydr_CYTB"/>
    <property type="match status" value="1"/>
</dbReference>
<organism evidence="8 9">
    <name type="scientific">Bradyrhizobium erythrophlei</name>
    <dbReference type="NCBI Taxonomy" id="1437360"/>
    <lineage>
        <taxon>Bacteria</taxon>
        <taxon>Pseudomonadati</taxon>
        <taxon>Pseudomonadota</taxon>
        <taxon>Alphaproteobacteria</taxon>
        <taxon>Hyphomicrobiales</taxon>
        <taxon>Nitrobacteraceae</taxon>
        <taxon>Bradyrhizobium</taxon>
    </lineage>
</organism>
<evidence type="ECO:0000313" key="8">
    <source>
        <dbReference type="EMBL" id="SED01860.1"/>
    </source>
</evidence>
<dbReference type="OrthoDB" id="9781740at2"/>
<evidence type="ECO:0000256" key="3">
    <source>
        <dbReference type="ARBA" id="ARBA00022692"/>
    </source>
</evidence>
<dbReference type="GO" id="GO:0020037">
    <property type="term" value="F:heme binding"/>
    <property type="evidence" value="ECO:0007669"/>
    <property type="project" value="TreeGrafter"/>
</dbReference>
<name>A0A1H4X9H2_9BRAD</name>
<dbReference type="GO" id="GO:0005886">
    <property type="term" value="C:plasma membrane"/>
    <property type="evidence" value="ECO:0007669"/>
    <property type="project" value="UniProtKB-SubCell"/>
</dbReference>
<dbReference type="InterPro" id="IPR011577">
    <property type="entry name" value="Cyt_b561_bac/Ni-Hgenase"/>
</dbReference>
<keyword evidence="2" id="KW-1003">Cell membrane</keyword>
<dbReference type="PANTHER" id="PTHR30485:SF1">
    <property type="entry name" value="CYTOCHROME YDHU-RELATED"/>
    <property type="match status" value="1"/>
</dbReference>
<dbReference type="SUPFAM" id="SSF81342">
    <property type="entry name" value="Transmembrane di-heme cytochromes"/>
    <property type="match status" value="1"/>
</dbReference>
<accession>A0A1H4X9H2</accession>
<dbReference type="Proteomes" id="UP000198992">
    <property type="component" value="Unassembled WGS sequence"/>
</dbReference>
<dbReference type="GO" id="GO:0009055">
    <property type="term" value="F:electron transfer activity"/>
    <property type="evidence" value="ECO:0007669"/>
    <property type="project" value="InterPro"/>
</dbReference>
<evidence type="ECO:0000259" key="7">
    <source>
        <dbReference type="Pfam" id="PF01292"/>
    </source>
</evidence>
<evidence type="ECO:0000256" key="6">
    <source>
        <dbReference type="SAM" id="Phobius"/>
    </source>
</evidence>
<evidence type="ECO:0000256" key="5">
    <source>
        <dbReference type="ARBA" id="ARBA00023136"/>
    </source>
</evidence>
<dbReference type="EMBL" id="FNTH01000001">
    <property type="protein sequence ID" value="SED01860.1"/>
    <property type="molecule type" value="Genomic_DNA"/>
</dbReference>
<sequence length="281" mass="31532">MATVSSPDRPVAERWYLRHAALVRITHWINAVCFALLLMSGLQIFNAHPALYVGEQSDFDHPAMSIRARLSENGLVGETIFAGHSFDTSGVLGVSSEDGQISQRAFPSWITIPSNQDLATGRRWHFFFAWLLVLNGLVYFAWGSVRRHFDRDLLPSRRELSHVGREVLEHLRLRFPRGAAAKRYNVLQQLTYLLVVFVLFPLMILTGLTMSPGVDSAVPQLLTLFGGRQSARLIHFLAASSLALFVIVHLVMVLVSGVWNNLRSMITGWYDLGNPRTPDVP</sequence>